<dbReference type="PANTHER" id="PTHR44757">
    <property type="entry name" value="DIGUANYLATE CYCLASE DGCP"/>
    <property type="match status" value="1"/>
</dbReference>
<dbReference type="InterPro" id="IPR001633">
    <property type="entry name" value="EAL_dom"/>
</dbReference>
<reference evidence="7 8" key="1">
    <citation type="submission" date="2019-03" db="EMBL/GenBank/DDBJ databases">
        <title>Nitrincola sp. nov. isolated from an Indian soda lake.</title>
        <authorList>
            <person name="Joshi A."/>
            <person name="Thite S.V."/>
            <person name="Joseph N."/>
            <person name="Dhotre D."/>
            <person name="Moorthy M."/>
            <person name="Shouche Y.S."/>
        </authorList>
    </citation>
    <scope>NUCLEOTIDE SEQUENCE [LARGE SCALE GENOMIC DNA]</scope>
    <source>
        <strain evidence="7 8">MEB193</strain>
    </source>
</reference>
<dbReference type="Pfam" id="PF13185">
    <property type="entry name" value="GAF_2"/>
    <property type="match status" value="1"/>
</dbReference>
<dbReference type="CDD" id="cd01949">
    <property type="entry name" value="GGDEF"/>
    <property type="match status" value="1"/>
</dbReference>
<organism evidence="7 8">
    <name type="scientific">Nitrincola tapanii</name>
    <dbReference type="NCBI Taxonomy" id="1708751"/>
    <lineage>
        <taxon>Bacteria</taxon>
        <taxon>Pseudomonadati</taxon>
        <taxon>Pseudomonadota</taxon>
        <taxon>Gammaproteobacteria</taxon>
        <taxon>Oceanospirillales</taxon>
        <taxon>Oceanospirillaceae</taxon>
        <taxon>Nitrincola</taxon>
    </lineage>
</organism>
<dbReference type="Gene3D" id="3.30.450.40">
    <property type="match status" value="1"/>
</dbReference>
<sequence length="620" mass="69705">MQQIFSQLRAQQQIQDQIAQGASLQAVLDAICAYLEEQIPDALCSVMLLDPSEQTLNLIASVSLPAAYTQAMHHIPVAEGMGACGNTAWSKEATVVYDILTAPGWGKVRALAEENDLRACWSYPLISSEQALLGTFATYYRQPRRPSKTDIKRIARAAGLASLAIERHQDRARLRDYEARLAYFASHDRLTSLPNRAVLEDRLRHDFDLARRHQRLLSLMFIDLDGFKPINDSLGHQVGDAILTAAAERIQRVLQPSDTLSRFNADEFVLLLPNLEDEDQTQALAEQILHHLALPYLLEPEALHLTASIGIATNHDPAQDALELIQFADQAMTRAKQQGRNTFEWYTHDISERLNQRVSLRRELQEAIDAEKLELHYQPLVCAQTLEVISLEALLRWNHPDKGYISPADFIPLAEETGQIIPLSNWVIKQACLDSLDLEKQLHKLYPIAVNISPLQFRRSSFLDHLFASLEEFQRPTQALELELTEGILMDNPDTAIRLLKLLRLAGVKVAIDDFGTGFSSLSYLKRLPISKIKIDRSFVREVTHSSADAAIIQGVISMAHHMQLQVVAEGIEKPEQQAFLQQSGCDLLQGFLFARPMSKPALLEFLQTAKAVEKNFLEP</sequence>
<dbReference type="InterPro" id="IPR012226">
    <property type="entry name" value="Diguanyl_cyclase/Pdiesterase"/>
</dbReference>
<dbReference type="Pfam" id="PF00563">
    <property type="entry name" value="EAL"/>
    <property type="match status" value="1"/>
</dbReference>
<feature type="domain" description="EAL" evidence="5">
    <location>
        <begin position="357"/>
        <end position="611"/>
    </location>
</feature>
<dbReference type="InterPro" id="IPR029016">
    <property type="entry name" value="GAF-like_dom_sf"/>
</dbReference>
<dbReference type="Gene3D" id="3.20.20.450">
    <property type="entry name" value="EAL domain"/>
    <property type="match status" value="1"/>
</dbReference>
<dbReference type="InterPro" id="IPR000160">
    <property type="entry name" value="GGDEF_dom"/>
</dbReference>
<dbReference type="FunFam" id="3.20.20.450:FF:000001">
    <property type="entry name" value="Cyclic di-GMP phosphodiesterase yahA"/>
    <property type="match status" value="1"/>
</dbReference>
<gene>
    <name evidence="7" type="ORF">E1H14_07420</name>
</gene>
<evidence type="ECO:0000256" key="1">
    <source>
        <dbReference type="ARBA" id="ARBA00001946"/>
    </source>
</evidence>
<keyword evidence="3" id="KW-0973">c-di-GMP</keyword>
<evidence type="ECO:0000256" key="2">
    <source>
        <dbReference type="ARBA" id="ARBA00012282"/>
    </source>
</evidence>
<dbReference type="RefSeq" id="WP_149390832.1">
    <property type="nucleotide sequence ID" value="NZ_SMRS01000005.1"/>
</dbReference>
<evidence type="ECO:0000256" key="3">
    <source>
        <dbReference type="ARBA" id="ARBA00022636"/>
    </source>
</evidence>
<dbReference type="GO" id="GO:0071111">
    <property type="term" value="F:cyclic-guanylate-specific phosphodiesterase activity"/>
    <property type="evidence" value="ECO:0007669"/>
    <property type="project" value="UniProtKB-EC"/>
</dbReference>
<evidence type="ECO:0000256" key="4">
    <source>
        <dbReference type="ARBA" id="ARBA00051114"/>
    </source>
</evidence>
<dbReference type="FunFam" id="3.30.70.270:FF:000001">
    <property type="entry name" value="Diguanylate cyclase domain protein"/>
    <property type="match status" value="1"/>
</dbReference>
<dbReference type="InterPro" id="IPR052155">
    <property type="entry name" value="Biofilm_reg_signaling"/>
</dbReference>
<dbReference type="InterPro" id="IPR035919">
    <property type="entry name" value="EAL_sf"/>
</dbReference>
<proteinExistence type="predicted"/>
<dbReference type="PANTHER" id="PTHR44757:SF2">
    <property type="entry name" value="BIOFILM ARCHITECTURE MAINTENANCE PROTEIN MBAA"/>
    <property type="match status" value="1"/>
</dbReference>
<keyword evidence="8" id="KW-1185">Reference proteome</keyword>
<feature type="domain" description="GGDEF" evidence="6">
    <location>
        <begin position="215"/>
        <end position="348"/>
    </location>
</feature>
<dbReference type="AlphaFoldDB" id="A0A5A9W507"/>
<dbReference type="InterPro" id="IPR029787">
    <property type="entry name" value="Nucleotide_cyclase"/>
</dbReference>
<dbReference type="SUPFAM" id="SSF55781">
    <property type="entry name" value="GAF domain-like"/>
    <property type="match status" value="1"/>
</dbReference>
<dbReference type="InterPro" id="IPR043128">
    <property type="entry name" value="Rev_trsase/Diguanyl_cyclase"/>
</dbReference>
<evidence type="ECO:0000259" key="5">
    <source>
        <dbReference type="PROSITE" id="PS50883"/>
    </source>
</evidence>
<evidence type="ECO:0000259" key="6">
    <source>
        <dbReference type="PROSITE" id="PS50887"/>
    </source>
</evidence>
<dbReference type="SUPFAM" id="SSF141868">
    <property type="entry name" value="EAL domain-like"/>
    <property type="match status" value="1"/>
</dbReference>
<dbReference type="EMBL" id="SMRS01000005">
    <property type="protein sequence ID" value="KAA0874651.1"/>
    <property type="molecule type" value="Genomic_DNA"/>
</dbReference>
<dbReference type="SUPFAM" id="SSF55073">
    <property type="entry name" value="Nucleotide cyclase"/>
    <property type="match status" value="1"/>
</dbReference>
<dbReference type="OrthoDB" id="8416215at2"/>
<dbReference type="CDD" id="cd01948">
    <property type="entry name" value="EAL"/>
    <property type="match status" value="1"/>
</dbReference>
<evidence type="ECO:0000313" key="8">
    <source>
        <dbReference type="Proteomes" id="UP000325302"/>
    </source>
</evidence>
<dbReference type="SMART" id="SM00267">
    <property type="entry name" value="GGDEF"/>
    <property type="match status" value="1"/>
</dbReference>
<evidence type="ECO:0000313" key="7">
    <source>
        <dbReference type="EMBL" id="KAA0874651.1"/>
    </source>
</evidence>
<dbReference type="EC" id="3.1.4.52" evidence="2"/>
<dbReference type="Proteomes" id="UP000325302">
    <property type="component" value="Unassembled WGS sequence"/>
</dbReference>
<dbReference type="Pfam" id="PF00990">
    <property type="entry name" value="GGDEF"/>
    <property type="match status" value="1"/>
</dbReference>
<comment type="cofactor">
    <cofactor evidence="1">
        <name>Mg(2+)</name>
        <dbReference type="ChEBI" id="CHEBI:18420"/>
    </cofactor>
</comment>
<comment type="catalytic activity">
    <reaction evidence="4">
        <text>3',3'-c-di-GMP + H2O = 5'-phosphoguanylyl(3'-&gt;5')guanosine + H(+)</text>
        <dbReference type="Rhea" id="RHEA:24902"/>
        <dbReference type="ChEBI" id="CHEBI:15377"/>
        <dbReference type="ChEBI" id="CHEBI:15378"/>
        <dbReference type="ChEBI" id="CHEBI:58754"/>
        <dbReference type="ChEBI" id="CHEBI:58805"/>
        <dbReference type="EC" id="3.1.4.52"/>
    </reaction>
    <physiologicalReaction direction="left-to-right" evidence="4">
        <dbReference type="Rhea" id="RHEA:24903"/>
    </physiologicalReaction>
</comment>
<dbReference type="SMART" id="SM00065">
    <property type="entry name" value="GAF"/>
    <property type="match status" value="1"/>
</dbReference>
<name>A0A5A9W507_9GAMM</name>
<dbReference type="GO" id="GO:0071732">
    <property type="term" value="P:cellular response to nitric oxide"/>
    <property type="evidence" value="ECO:0007669"/>
    <property type="project" value="UniProtKB-ARBA"/>
</dbReference>
<dbReference type="NCBIfam" id="TIGR00254">
    <property type="entry name" value="GGDEF"/>
    <property type="match status" value="1"/>
</dbReference>
<dbReference type="PROSITE" id="PS50883">
    <property type="entry name" value="EAL"/>
    <property type="match status" value="1"/>
</dbReference>
<comment type="caution">
    <text evidence="7">The sequence shown here is derived from an EMBL/GenBank/DDBJ whole genome shotgun (WGS) entry which is preliminary data.</text>
</comment>
<dbReference type="PROSITE" id="PS50887">
    <property type="entry name" value="GGDEF"/>
    <property type="match status" value="1"/>
</dbReference>
<dbReference type="InterPro" id="IPR003018">
    <property type="entry name" value="GAF"/>
</dbReference>
<dbReference type="PIRSF" id="PIRSF005925">
    <property type="entry name" value="Dos"/>
    <property type="match status" value="1"/>
</dbReference>
<accession>A0A5A9W507</accession>
<dbReference type="SMART" id="SM00052">
    <property type="entry name" value="EAL"/>
    <property type="match status" value="1"/>
</dbReference>
<protein>
    <recommendedName>
        <fullName evidence="2">cyclic-guanylate-specific phosphodiesterase</fullName>
        <ecNumber evidence="2">3.1.4.52</ecNumber>
    </recommendedName>
</protein>
<dbReference type="Gene3D" id="3.30.70.270">
    <property type="match status" value="1"/>
</dbReference>